<proteinExistence type="predicted"/>
<evidence type="ECO:0000313" key="2">
    <source>
        <dbReference type="EMBL" id="KAK1615663.1"/>
    </source>
</evidence>
<feature type="region of interest" description="Disordered" evidence="1">
    <location>
        <begin position="121"/>
        <end position="151"/>
    </location>
</feature>
<reference evidence="2" key="1">
    <citation type="submission" date="2023-07" db="EMBL/GenBank/DDBJ databases">
        <title>A chromosome-level genome assembly of Lolium multiflorum.</title>
        <authorList>
            <person name="Chen Y."/>
            <person name="Copetti D."/>
            <person name="Kolliker R."/>
            <person name="Studer B."/>
        </authorList>
    </citation>
    <scope>NUCLEOTIDE SEQUENCE</scope>
    <source>
        <strain evidence="2">02402/16</strain>
        <tissue evidence="2">Leaf</tissue>
    </source>
</reference>
<dbReference type="Proteomes" id="UP001231189">
    <property type="component" value="Unassembled WGS sequence"/>
</dbReference>
<organism evidence="2 3">
    <name type="scientific">Lolium multiflorum</name>
    <name type="common">Italian ryegrass</name>
    <name type="synonym">Lolium perenne subsp. multiflorum</name>
    <dbReference type="NCBI Taxonomy" id="4521"/>
    <lineage>
        <taxon>Eukaryota</taxon>
        <taxon>Viridiplantae</taxon>
        <taxon>Streptophyta</taxon>
        <taxon>Embryophyta</taxon>
        <taxon>Tracheophyta</taxon>
        <taxon>Spermatophyta</taxon>
        <taxon>Magnoliopsida</taxon>
        <taxon>Liliopsida</taxon>
        <taxon>Poales</taxon>
        <taxon>Poaceae</taxon>
        <taxon>BOP clade</taxon>
        <taxon>Pooideae</taxon>
        <taxon>Poodae</taxon>
        <taxon>Poeae</taxon>
        <taxon>Poeae Chloroplast Group 2 (Poeae type)</taxon>
        <taxon>Loliodinae</taxon>
        <taxon>Loliinae</taxon>
        <taxon>Lolium</taxon>
    </lineage>
</organism>
<name>A0AAD8VSV9_LOLMU</name>
<evidence type="ECO:0000313" key="3">
    <source>
        <dbReference type="Proteomes" id="UP001231189"/>
    </source>
</evidence>
<protein>
    <submittedName>
        <fullName evidence="2">Uncharacterized protein</fullName>
    </submittedName>
</protein>
<dbReference type="AlphaFoldDB" id="A0AAD8VSV9"/>
<comment type="caution">
    <text evidence="2">The sequence shown here is derived from an EMBL/GenBank/DDBJ whole genome shotgun (WGS) entry which is preliminary data.</text>
</comment>
<evidence type="ECO:0000256" key="1">
    <source>
        <dbReference type="SAM" id="MobiDB-lite"/>
    </source>
</evidence>
<keyword evidence="3" id="KW-1185">Reference proteome</keyword>
<sequence>MRVSHANRTHMALAHHADAIKMLAKDRKYTPPGTPRGRMPRQQVCGRNQGLWVGVKEERLMEECSGATPGTGANVELHNTVNILCPNVTRAKKDATIARLRANIVSLETTVKAQEDQLKEMEEEGDDIQGGEDFLSDDDDFEEDEFTDEEDYEFLEAAEDGINLIDVDEDDEE</sequence>
<gene>
    <name evidence="2" type="ORF">QYE76_021180</name>
</gene>
<accession>A0AAD8VSV9</accession>
<dbReference type="EMBL" id="JAUUTY010000006">
    <property type="protein sequence ID" value="KAK1615663.1"/>
    <property type="molecule type" value="Genomic_DNA"/>
</dbReference>